<keyword evidence="1" id="KW-1133">Transmembrane helix</keyword>
<protein>
    <submittedName>
        <fullName evidence="2">Uncharacterized protein</fullName>
    </submittedName>
</protein>
<proteinExistence type="predicted"/>
<keyword evidence="1" id="KW-0472">Membrane</keyword>
<evidence type="ECO:0000313" key="3">
    <source>
        <dbReference type="Proteomes" id="UP000070531"/>
    </source>
</evidence>
<evidence type="ECO:0000313" key="2">
    <source>
        <dbReference type="EMBL" id="KXB79591.1"/>
    </source>
</evidence>
<evidence type="ECO:0000256" key="1">
    <source>
        <dbReference type="SAM" id="Phobius"/>
    </source>
</evidence>
<comment type="caution">
    <text evidence="2">The sequence shown here is derived from an EMBL/GenBank/DDBJ whole genome shotgun (WGS) entry which is preliminary data.</text>
</comment>
<reference evidence="2 3" key="1">
    <citation type="submission" date="2016-01" db="EMBL/GenBank/DDBJ databases">
        <authorList>
            <person name="Oliw E.H."/>
        </authorList>
    </citation>
    <scope>NUCLEOTIDE SEQUENCE [LARGE SCALE GENOMIC DNA]</scope>
    <source>
        <strain evidence="2 3">DNF00307</strain>
    </source>
</reference>
<dbReference type="AlphaFoldDB" id="A0A134BI43"/>
<accession>A0A134BI43</accession>
<feature type="transmembrane region" description="Helical" evidence="1">
    <location>
        <begin position="12"/>
        <end position="37"/>
    </location>
</feature>
<dbReference type="Proteomes" id="UP000070531">
    <property type="component" value="Unassembled WGS sequence"/>
</dbReference>
<sequence length="42" mass="4993">MFLKEVISMAQVIFHFIFIYRFVTDCVIIVGVILILCRNKKM</sequence>
<dbReference type="EMBL" id="LSDL01000025">
    <property type="protein sequence ID" value="KXB79591.1"/>
    <property type="molecule type" value="Genomic_DNA"/>
</dbReference>
<name>A0A134BI43_9BACT</name>
<keyword evidence="1" id="KW-0812">Transmembrane</keyword>
<organism evidence="2">
    <name type="scientific">Prevotella amnii</name>
    <dbReference type="NCBI Taxonomy" id="419005"/>
    <lineage>
        <taxon>Bacteria</taxon>
        <taxon>Pseudomonadati</taxon>
        <taxon>Bacteroidota</taxon>
        <taxon>Bacteroidia</taxon>
        <taxon>Bacteroidales</taxon>
        <taxon>Prevotellaceae</taxon>
        <taxon>Prevotella</taxon>
    </lineage>
</organism>
<gene>
    <name evidence="2" type="ORF">HMPREF1860_00588</name>
</gene>